<protein>
    <recommendedName>
        <fullName evidence="6">ABC transporter domain-containing protein</fullName>
    </recommendedName>
</protein>
<keyword evidence="3" id="KW-0547">Nucleotide-binding</keyword>
<dbReference type="Proteomes" id="UP000185478">
    <property type="component" value="Chromosome"/>
</dbReference>
<name>A0A1L7CHX6_9CORY</name>
<dbReference type="InterPro" id="IPR017871">
    <property type="entry name" value="ABC_transporter-like_CS"/>
</dbReference>
<dbReference type="InterPro" id="IPR003439">
    <property type="entry name" value="ABC_transporter-like_ATP-bd"/>
</dbReference>
<evidence type="ECO:0000259" key="6">
    <source>
        <dbReference type="PROSITE" id="PS50893"/>
    </source>
</evidence>
<keyword evidence="5" id="KW-0046">Antibiotic resistance</keyword>
<evidence type="ECO:0000313" key="7">
    <source>
        <dbReference type="EMBL" id="APT85462.1"/>
    </source>
</evidence>
<dbReference type="GO" id="GO:0016887">
    <property type="term" value="F:ATP hydrolysis activity"/>
    <property type="evidence" value="ECO:0007669"/>
    <property type="project" value="InterPro"/>
</dbReference>
<evidence type="ECO:0000256" key="5">
    <source>
        <dbReference type="ARBA" id="ARBA00023251"/>
    </source>
</evidence>
<dbReference type="PANTHER" id="PTHR42711">
    <property type="entry name" value="ABC TRANSPORTER ATP-BINDING PROTEIN"/>
    <property type="match status" value="1"/>
</dbReference>
<evidence type="ECO:0000256" key="3">
    <source>
        <dbReference type="ARBA" id="ARBA00022741"/>
    </source>
</evidence>
<dbReference type="EMBL" id="CP009245">
    <property type="protein sequence ID" value="APT85462.1"/>
    <property type="molecule type" value="Genomic_DNA"/>
</dbReference>
<dbReference type="PROSITE" id="PS00211">
    <property type="entry name" value="ABC_TRANSPORTER_1"/>
    <property type="match status" value="1"/>
</dbReference>
<dbReference type="GO" id="GO:0005886">
    <property type="term" value="C:plasma membrane"/>
    <property type="evidence" value="ECO:0007669"/>
    <property type="project" value="UniProtKB-SubCell"/>
</dbReference>
<sequence>MPPKKIIQVTNLTCAYGDFIAVDQLSFHVNQGEIYALLGTNGAGKTTTLETLEGHRAPTRGEVTIFDEAPGSLSARRRTGTMLQESGFAGELTVKETVALMGKLSGRHDDVEAVVEKSLLGHKMNTKVAQLSGGEKRRLDFATAIFGSPELIFLDEPTNALDPESRAALWQTVMELNQQGSTIVLTTHYLEEAEAHADRIGLIHAGRLAHEGTLAELIAQFPASISLEAAPQVVFPERFGFERNGTRWVAAVDDLQTRLYEVLLWAENNNVPLTQIKAQPSTLNDVFHTLAQERS</sequence>
<dbReference type="InterPro" id="IPR003593">
    <property type="entry name" value="AAA+_ATPase"/>
</dbReference>
<dbReference type="OrthoDB" id="9804819at2"/>
<dbReference type="STRING" id="1431546.CAQU_10825"/>
<dbReference type="CDD" id="cd03230">
    <property type="entry name" value="ABC_DR_subfamily_A"/>
    <property type="match status" value="1"/>
</dbReference>
<keyword evidence="4" id="KW-0067">ATP-binding</keyword>
<dbReference type="KEGG" id="caqu:CAQU_10825"/>
<proteinExistence type="predicted"/>
<evidence type="ECO:0000313" key="8">
    <source>
        <dbReference type="Proteomes" id="UP000185478"/>
    </source>
</evidence>
<dbReference type="GO" id="GO:0005524">
    <property type="term" value="F:ATP binding"/>
    <property type="evidence" value="ECO:0007669"/>
    <property type="project" value="UniProtKB-KW"/>
</dbReference>
<dbReference type="Pfam" id="PF00005">
    <property type="entry name" value="ABC_tran"/>
    <property type="match status" value="1"/>
</dbReference>
<keyword evidence="8" id="KW-1185">Reference proteome</keyword>
<dbReference type="SMART" id="SM00382">
    <property type="entry name" value="AAA"/>
    <property type="match status" value="1"/>
</dbReference>
<dbReference type="PROSITE" id="PS50893">
    <property type="entry name" value="ABC_TRANSPORTER_2"/>
    <property type="match status" value="1"/>
</dbReference>
<dbReference type="InterPro" id="IPR050763">
    <property type="entry name" value="ABC_transporter_ATP-binding"/>
</dbReference>
<evidence type="ECO:0000256" key="4">
    <source>
        <dbReference type="ARBA" id="ARBA00022840"/>
    </source>
</evidence>
<dbReference type="AlphaFoldDB" id="A0A1L7CHX6"/>
<dbReference type="GO" id="GO:0046677">
    <property type="term" value="P:response to antibiotic"/>
    <property type="evidence" value="ECO:0007669"/>
    <property type="project" value="UniProtKB-KW"/>
</dbReference>
<accession>A0A1L7CHX6</accession>
<dbReference type="SUPFAM" id="SSF52540">
    <property type="entry name" value="P-loop containing nucleoside triphosphate hydrolases"/>
    <property type="match status" value="1"/>
</dbReference>
<evidence type="ECO:0000256" key="2">
    <source>
        <dbReference type="ARBA" id="ARBA00022448"/>
    </source>
</evidence>
<dbReference type="InterPro" id="IPR027417">
    <property type="entry name" value="P-loop_NTPase"/>
</dbReference>
<gene>
    <name evidence="7" type="ORF">CAQU_10825</name>
</gene>
<keyword evidence="2" id="KW-0813">Transport</keyword>
<dbReference type="RefSeq" id="WP_075727542.1">
    <property type="nucleotide sequence ID" value="NZ_CP009245.1"/>
</dbReference>
<organism evidence="7 8">
    <name type="scientific">Corynebacterium aquilae DSM 44791</name>
    <dbReference type="NCBI Taxonomy" id="1431546"/>
    <lineage>
        <taxon>Bacteria</taxon>
        <taxon>Bacillati</taxon>
        <taxon>Actinomycetota</taxon>
        <taxon>Actinomycetes</taxon>
        <taxon>Mycobacteriales</taxon>
        <taxon>Corynebacteriaceae</taxon>
        <taxon>Corynebacterium</taxon>
    </lineage>
</organism>
<dbReference type="Gene3D" id="3.40.50.300">
    <property type="entry name" value="P-loop containing nucleotide triphosphate hydrolases"/>
    <property type="match status" value="1"/>
</dbReference>
<comment type="subcellular location">
    <subcellularLocation>
        <location evidence="1">Cell membrane</location>
        <topology evidence="1">Peripheral membrane protein</topology>
    </subcellularLocation>
</comment>
<reference evidence="7 8" key="1">
    <citation type="submission" date="2014-08" db="EMBL/GenBank/DDBJ databases">
        <title>Complete genome sequence of Corynebacterium aquilae S-613T(T) (=DSM 44791(T)), isolated from the choana of a healthy golden eagle.</title>
        <authorList>
            <person name="Ruckert C."/>
            <person name="Albersmeier A."/>
            <person name="Winkler A."/>
            <person name="Kalinowski J."/>
        </authorList>
    </citation>
    <scope>NUCLEOTIDE SEQUENCE [LARGE SCALE GENOMIC DNA]</scope>
    <source>
        <strain evidence="7 8">S-613</strain>
    </source>
</reference>
<evidence type="ECO:0000256" key="1">
    <source>
        <dbReference type="ARBA" id="ARBA00004202"/>
    </source>
</evidence>
<dbReference type="PANTHER" id="PTHR42711:SF17">
    <property type="entry name" value="ABC TRANSPORTER ATP-BINDING PROTEIN"/>
    <property type="match status" value="1"/>
</dbReference>
<feature type="domain" description="ABC transporter" evidence="6">
    <location>
        <begin position="7"/>
        <end position="230"/>
    </location>
</feature>